<dbReference type="InterPro" id="IPR000326">
    <property type="entry name" value="PAP2/HPO"/>
</dbReference>
<evidence type="ECO:0000313" key="3">
    <source>
        <dbReference type="EMBL" id="URW74722.1"/>
    </source>
</evidence>
<feature type="transmembrane region" description="Helical" evidence="1">
    <location>
        <begin position="182"/>
        <end position="204"/>
    </location>
</feature>
<sequence>MTEDPAHLIDIAEQPVRTRRPPWLLVAGAALAAALWALIHLASEVREGEVLSFDRTLMLAMRTPGNPAVPLGGPGLASAMRDMTALGGGPVLTMVVVLVAVFLLLKRQYRPAALVVVATASGGVAISVAKWFFARARPDLVDHMVAVASKSFPSGHAGNSAIVYLTLASLLFPVIREARLRVFVVAVALLLVGAIGVSRVYLGVHWPSDVLAGWLFGALWALGWWAVEARVLGR</sequence>
<dbReference type="EMBL" id="CP098401">
    <property type="protein sequence ID" value="URW74722.1"/>
    <property type="molecule type" value="Genomic_DNA"/>
</dbReference>
<protein>
    <submittedName>
        <fullName evidence="3">Phosphatase PAP2 family protein</fullName>
    </submittedName>
</protein>
<dbReference type="CDD" id="cd03392">
    <property type="entry name" value="PAP2_like_2"/>
    <property type="match status" value="1"/>
</dbReference>
<dbReference type="SMART" id="SM00014">
    <property type="entry name" value="acidPPc"/>
    <property type="match status" value="1"/>
</dbReference>
<organism evidence="3 4">
    <name type="scientific">Sphingomonas donggukensis</name>
    <dbReference type="NCBI Taxonomy" id="2949093"/>
    <lineage>
        <taxon>Bacteria</taxon>
        <taxon>Pseudomonadati</taxon>
        <taxon>Pseudomonadota</taxon>
        <taxon>Alphaproteobacteria</taxon>
        <taxon>Sphingomonadales</taxon>
        <taxon>Sphingomonadaceae</taxon>
        <taxon>Sphingomonas</taxon>
    </lineage>
</organism>
<dbReference type="Pfam" id="PF01569">
    <property type="entry name" value="PAP2"/>
    <property type="match status" value="1"/>
</dbReference>
<keyword evidence="1" id="KW-0472">Membrane</keyword>
<keyword evidence="1" id="KW-0812">Transmembrane</keyword>
<evidence type="ECO:0000259" key="2">
    <source>
        <dbReference type="SMART" id="SM00014"/>
    </source>
</evidence>
<feature type="transmembrane region" description="Helical" evidence="1">
    <location>
        <begin position="112"/>
        <end position="134"/>
    </location>
</feature>
<name>A0ABY4TR70_9SPHN</name>
<feature type="transmembrane region" description="Helical" evidence="1">
    <location>
        <begin position="154"/>
        <end position="175"/>
    </location>
</feature>
<feature type="transmembrane region" description="Helical" evidence="1">
    <location>
        <begin position="23"/>
        <end position="42"/>
    </location>
</feature>
<evidence type="ECO:0000313" key="4">
    <source>
        <dbReference type="Proteomes" id="UP001055580"/>
    </source>
</evidence>
<dbReference type="Gene3D" id="1.20.144.10">
    <property type="entry name" value="Phosphatidic acid phosphatase type 2/haloperoxidase"/>
    <property type="match status" value="1"/>
</dbReference>
<dbReference type="InterPro" id="IPR036938">
    <property type="entry name" value="PAP2/HPO_sf"/>
</dbReference>
<feature type="transmembrane region" description="Helical" evidence="1">
    <location>
        <begin position="210"/>
        <end position="227"/>
    </location>
</feature>
<proteinExistence type="predicted"/>
<dbReference type="PANTHER" id="PTHR14969">
    <property type="entry name" value="SPHINGOSINE-1-PHOSPHATE PHOSPHOHYDROLASE"/>
    <property type="match status" value="1"/>
</dbReference>
<accession>A0ABY4TR70</accession>
<dbReference type="PANTHER" id="PTHR14969:SF13">
    <property type="entry name" value="AT30094P"/>
    <property type="match status" value="1"/>
</dbReference>
<feature type="transmembrane region" description="Helical" evidence="1">
    <location>
        <begin position="85"/>
        <end position="105"/>
    </location>
</feature>
<dbReference type="Proteomes" id="UP001055580">
    <property type="component" value="Chromosome"/>
</dbReference>
<gene>
    <name evidence="3" type="ORF">M9980_09050</name>
</gene>
<feature type="domain" description="Phosphatidic acid phosphatase type 2/haloperoxidase" evidence="2">
    <location>
        <begin position="112"/>
        <end position="225"/>
    </location>
</feature>
<dbReference type="RefSeq" id="WP_250749591.1">
    <property type="nucleotide sequence ID" value="NZ_CP098401.1"/>
</dbReference>
<dbReference type="SUPFAM" id="SSF48317">
    <property type="entry name" value="Acid phosphatase/Vanadium-dependent haloperoxidase"/>
    <property type="match status" value="1"/>
</dbReference>
<reference evidence="3" key="1">
    <citation type="submission" date="2022-05" db="EMBL/GenBank/DDBJ databases">
        <title>Sphingomonas sp. strain RMG20 Genome sequencing and assembly.</title>
        <authorList>
            <person name="Kim I."/>
        </authorList>
    </citation>
    <scope>NUCLEOTIDE SEQUENCE</scope>
    <source>
        <strain evidence="3">RMG20</strain>
    </source>
</reference>
<evidence type="ECO:0000256" key="1">
    <source>
        <dbReference type="SAM" id="Phobius"/>
    </source>
</evidence>
<keyword evidence="1" id="KW-1133">Transmembrane helix</keyword>
<keyword evidence="4" id="KW-1185">Reference proteome</keyword>